<evidence type="ECO:0000313" key="4">
    <source>
        <dbReference type="Proteomes" id="UP000051326"/>
    </source>
</evidence>
<proteinExistence type="predicted"/>
<reference evidence="3 4" key="1">
    <citation type="submission" date="2015-09" db="EMBL/GenBank/DDBJ databases">
        <authorList>
            <consortium name="Swine Surveillance"/>
        </authorList>
    </citation>
    <scope>NUCLEOTIDE SEQUENCE [LARGE SCALE GENOMIC DNA]</scope>
    <source>
        <strain evidence="3 4">CECT 8399</strain>
    </source>
</reference>
<feature type="domain" description="MobA-like NTP transferase" evidence="2">
    <location>
        <begin position="7"/>
        <end position="163"/>
    </location>
</feature>
<sequence>MTAIAILLLAAGASARMQGRDKLMETVDGQPLLSLMARRAALTGLPVYVTLPGMTHPRAAAIGTSAPVAVADAAEGMGASIRRGVAALPEGCEGVMILPADMPEVETRDMLHLAALFGGGSGPILRATGEDGTPGHPVLFPRRCFDALQALSGDQGARSLLTRDNVLPVALPGRRALTDLDTPEDWAAWRRRR</sequence>
<evidence type="ECO:0000313" key="3">
    <source>
        <dbReference type="EMBL" id="CUI00665.1"/>
    </source>
</evidence>
<name>A0A0P1HBV5_9RHOB</name>
<keyword evidence="1" id="KW-0460">Magnesium</keyword>
<dbReference type="Gene3D" id="3.90.550.10">
    <property type="entry name" value="Spore Coat Polysaccharide Biosynthesis Protein SpsA, Chain A"/>
    <property type="match status" value="1"/>
</dbReference>
<protein>
    <submittedName>
        <fullName evidence="3">Purine catabolism protein PucB</fullName>
    </submittedName>
</protein>
<dbReference type="InterPro" id="IPR029044">
    <property type="entry name" value="Nucleotide-diphossugar_trans"/>
</dbReference>
<dbReference type="GO" id="GO:0016779">
    <property type="term" value="F:nucleotidyltransferase activity"/>
    <property type="evidence" value="ECO:0007669"/>
    <property type="project" value="UniProtKB-ARBA"/>
</dbReference>
<organism evidence="3 4">
    <name type="scientific">Leisingera aquaemixtae</name>
    <dbReference type="NCBI Taxonomy" id="1396826"/>
    <lineage>
        <taxon>Bacteria</taxon>
        <taxon>Pseudomonadati</taxon>
        <taxon>Pseudomonadota</taxon>
        <taxon>Alphaproteobacteria</taxon>
        <taxon>Rhodobacterales</taxon>
        <taxon>Roseobacteraceae</taxon>
        <taxon>Leisingera</taxon>
    </lineage>
</organism>
<dbReference type="Pfam" id="PF12804">
    <property type="entry name" value="NTP_transf_3"/>
    <property type="match status" value="1"/>
</dbReference>
<gene>
    <name evidence="3" type="primary">pucB</name>
    <name evidence="3" type="ORF">PHA8399_02800</name>
</gene>
<dbReference type="PANTHER" id="PTHR43777">
    <property type="entry name" value="MOLYBDENUM COFACTOR CYTIDYLYLTRANSFERASE"/>
    <property type="match status" value="1"/>
</dbReference>
<dbReference type="Proteomes" id="UP000051326">
    <property type="component" value="Unassembled WGS sequence"/>
</dbReference>
<dbReference type="RefSeq" id="WP_058286727.1">
    <property type="nucleotide sequence ID" value="NZ_CYSR01000030.1"/>
</dbReference>
<dbReference type="PANTHER" id="PTHR43777:SF1">
    <property type="entry name" value="MOLYBDENUM COFACTOR CYTIDYLYLTRANSFERASE"/>
    <property type="match status" value="1"/>
</dbReference>
<evidence type="ECO:0000256" key="1">
    <source>
        <dbReference type="ARBA" id="ARBA00022842"/>
    </source>
</evidence>
<dbReference type="SUPFAM" id="SSF53448">
    <property type="entry name" value="Nucleotide-diphospho-sugar transferases"/>
    <property type="match status" value="1"/>
</dbReference>
<evidence type="ECO:0000259" key="2">
    <source>
        <dbReference type="Pfam" id="PF12804"/>
    </source>
</evidence>
<dbReference type="AlphaFoldDB" id="A0A0P1HBV5"/>
<accession>A0A0P1HBV5</accession>
<dbReference type="InterPro" id="IPR025877">
    <property type="entry name" value="MobA-like_NTP_Trfase"/>
</dbReference>
<dbReference type="EMBL" id="CYSR01000030">
    <property type="protein sequence ID" value="CUI00665.1"/>
    <property type="molecule type" value="Genomic_DNA"/>
</dbReference>
<dbReference type="STRING" id="1396826.PHA8399_02800"/>
<dbReference type="CDD" id="cd04182">
    <property type="entry name" value="GT_2_like_f"/>
    <property type="match status" value="1"/>
</dbReference>